<feature type="transmembrane region" description="Helical" evidence="1">
    <location>
        <begin position="137"/>
        <end position="155"/>
    </location>
</feature>
<dbReference type="AlphaFoldDB" id="A0A3E0DX50"/>
<keyword evidence="1" id="KW-0812">Transmembrane</keyword>
<proteinExistence type="predicted"/>
<protein>
    <submittedName>
        <fullName evidence="3">Histidine kinase</fullName>
    </submittedName>
</protein>
<dbReference type="PANTHER" id="PTHR34220">
    <property type="entry name" value="SENSOR HISTIDINE KINASE YPDA"/>
    <property type="match status" value="1"/>
</dbReference>
<name>A0A3E0DX50_9BACT</name>
<sequence>MQMSNSEEPIYKMRISIWNTFPKFLLISLGIALVVMLFFCPSCFLSWEGIKMIFPDFLYSLAITMAMSFGGNVVENYFNNRISWIEHPMKRLIVTLVSYLTYAFLVSFIIVLFYAWVSGLISFDNIPWVNIASNATLPMYIALGFMALFTTRSWLLEWRKSALEAEILRNEKLSSQYQSLRDQLNPHFLFNSLNALSGLVYEDADRSAAFIQKLSKIYRYVLEVQEEELVDLTMEISFARNYLELQKIRFEESLQFNIEIDDQDGFLPPLSLQLVLENAIKHNILSEADPLFIHMYRKDNDLWVSNTFQPKLSQTEPSTGVGLSNIKMRYQLISKMDIEVIQTEDEFIVRLPILELST</sequence>
<organism evidence="3 4">
    <name type="scientific">Algoriphagus antarcticus</name>
    <dbReference type="NCBI Taxonomy" id="238540"/>
    <lineage>
        <taxon>Bacteria</taxon>
        <taxon>Pseudomonadati</taxon>
        <taxon>Bacteroidota</taxon>
        <taxon>Cytophagia</taxon>
        <taxon>Cytophagales</taxon>
        <taxon>Cyclobacteriaceae</taxon>
        <taxon>Algoriphagus</taxon>
    </lineage>
</organism>
<gene>
    <name evidence="3" type="ORF">C8N25_11173</name>
</gene>
<keyword evidence="3" id="KW-0418">Kinase</keyword>
<evidence type="ECO:0000313" key="4">
    <source>
        <dbReference type="Proteomes" id="UP000256405"/>
    </source>
</evidence>
<keyword evidence="4" id="KW-1185">Reference proteome</keyword>
<evidence type="ECO:0000313" key="3">
    <source>
        <dbReference type="EMBL" id="REG87094.1"/>
    </source>
</evidence>
<feature type="transmembrane region" description="Helical" evidence="1">
    <location>
        <begin position="92"/>
        <end position="117"/>
    </location>
</feature>
<dbReference type="Proteomes" id="UP000256405">
    <property type="component" value="Unassembled WGS sequence"/>
</dbReference>
<dbReference type="InterPro" id="IPR010559">
    <property type="entry name" value="Sig_transdc_His_kin_internal"/>
</dbReference>
<accession>A0A3E0DX50</accession>
<dbReference type="EMBL" id="QUNF01000011">
    <property type="protein sequence ID" value="REG87094.1"/>
    <property type="molecule type" value="Genomic_DNA"/>
</dbReference>
<evidence type="ECO:0000259" key="2">
    <source>
        <dbReference type="Pfam" id="PF06580"/>
    </source>
</evidence>
<keyword evidence="1" id="KW-1133">Transmembrane helix</keyword>
<feature type="transmembrane region" description="Helical" evidence="1">
    <location>
        <begin position="21"/>
        <end position="47"/>
    </location>
</feature>
<comment type="caution">
    <text evidence="3">The sequence shown here is derived from an EMBL/GenBank/DDBJ whole genome shotgun (WGS) entry which is preliminary data.</text>
</comment>
<evidence type="ECO:0000256" key="1">
    <source>
        <dbReference type="SAM" id="Phobius"/>
    </source>
</evidence>
<dbReference type="Pfam" id="PF06580">
    <property type="entry name" value="His_kinase"/>
    <property type="match status" value="1"/>
</dbReference>
<feature type="transmembrane region" description="Helical" evidence="1">
    <location>
        <begin position="53"/>
        <end position="71"/>
    </location>
</feature>
<dbReference type="GO" id="GO:0016020">
    <property type="term" value="C:membrane"/>
    <property type="evidence" value="ECO:0007669"/>
    <property type="project" value="InterPro"/>
</dbReference>
<dbReference type="InterPro" id="IPR050640">
    <property type="entry name" value="Bact_2-comp_sensor_kinase"/>
</dbReference>
<feature type="domain" description="Signal transduction histidine kinase internal region" evidence="2">
    <location>
        <begin position="176"/>
        <end position="254"/>
    </location>
</feature>
<keyword evidence="3" id="KW-0808">Transferase</keyword>
<dbReference type="GO" id="GO:0000155">
    <property type="term" value="F:phosphorelay sensor kinase activity"/>
    <property type="evidence" value="ECO:0007669"/>
    <property type="project" value="InterPro"/>
</dbReference>
<keyword evidence="1" id="KW-0472">Membrane</keyword>
<dbReference type="PANTHER" id="PTHR34220:SF7">
    <property type="entry name" value="SENSOR HISTIDINE KINASE YPDA"/>
    <property type="match status" value="1"/>
</dbReference>
<reference evidence="3 4" key="1">
    <citation type="submission" date="2018-08" db="EMBL/GenBank/DDBJ databases">
        <title>Genomic Encyclopedia of Archaeal and Bacterial Type Strains, Phase II (KMG-II): from individual species to whole genera.</title>
        <authorList>
            <person name="Goeker M."/>
        </authorList>
    </citation>
    <scope>NUCLEOTIDE SEQUENCE [LARGE SCALE GENOMIC DNA]</scope>
    <source>
        <strain evidence="3 4">DSM 15986</strain>
    </source>
</reference>